<accession>A0AAV8ZXN5</accession>
<dbReference type="InterPro" id="IPR036291">
    <property type="entry name" value="NAD(P)-bd_dom_sf"/>
</dbReference>
<name>A0AAV8ZXN5_ACOGR</name>
<protein>
    <submittedName>
        <fullName evidence="3">Uncharacterized protein</fullName>
    </submittedName>
</protein>
<dbReference type="InterPro" id="IPR002347">
    <property type="entry name" value="SDR_fam"/>
</dbReference>
<dbReference type="Pfam" id="PF13561">
    <property type="entry name" value="adh_short_C2"/>
    <property type="match status" value="1"/>
</dbReference>
<dbReference type="PRINTS" id="PR00081">
    <property type="entry name" value="GDHRDH"/>
</dbReference>
<keyword evidence="1" id="KW-0521">NADP</keyword>
<gene>
    <name evidence="3" type="ORF">QJS04_geneDACA024923</name>
</gene>
<dbReference type="PANTHER" id="PTHR42898:SF6">
    <property type="entry name" value="NADP-DEPENDENT MANNITOL DEHYDROGENASE"/>
    <property type="match status" value="1"/>
</dbReference>
<organism evidence="3 4">
    <name type="scientific">Acorus gramineus</name>
    <name type="common">Dwarf sweet flag</name>
    <dbReference type="NCBI Taxonomy" id="55184"/>
    <lineage>
        <taxon>Eukaryota</taxon>
        <taxon>Viridiplantae</taxon>
        <taxon>Streptophyta</taxon>
        <taxon>Embryophyta</taxon>
        <taxon>Tracheophyta</taxon>
        <taxon>Spermatophyta</taxon>
        <taxon>Magnoliopsida</taxon>
        <taxon>Liliopsida</taxon>
        <taxon>Acoraceae</taxon>
        <taxon>Acorus</taxon>
    </lineage>
</organism>
<reference evidence="3" key="1">
    <citation type="journal article" date="2023" name="Nat. Commun.">
        <title>Diploid and tetraploid genomes of Acorus and the evolution of monocots.</title>
        <authorList>
            <person name="Ma L."/>
            <person name="Liu K.W."/>
            <person name="Li Z."/>
            <person name="Hsiao Y.Y."/>
            <person name="Qi Y."/>
            <person name="Fu T."/>
            <person name="Tang G.D."/>
            <person name="Zhang D."/>
            <person name="Sun W.H."/>
            <person name="Liu D.K."/>
            <person name="Li Y."/>
            <person name="Chen G.Z."/>
            <person name="Liu X.D."/>
            <person name="Liao X.Y."/>
            <person name="Jiang Y.T."/>
            <person name="Yu X."/>
            <person name="Hao Y."/>
            <person name="Huang J."/>
            <person name="Zhao X.W."/>
            <person name="Ke S."/>
            <person name="Chen Y.Y."/>
            <person name="Wu W.L."/>
            <person name="Hsu J.L."/>
            <person name="Lin Y.F."/>
            <person name="Huang M.D."/>
            <person name="Li C.Y."/>
            <person name="Huang L."/>
            <person name="Wang Z.W."/>
            <person name="Zhao X."/>
            <person name="Zhong W.Y."/>
            <person name="Peng D.H."/>
            <person name="Ahmad S."/>
            <person name="Lan S."/>
            <person name="Zhang J.S."/>
            <person name="Tsai W.C."/>
            <person name="Van de Peer Y."/>
            <person name="Liu Z.J."/>
        </authorList>
    </citation>
    <scope>NUCLEOTIDE SEQUENCE</scope>
    <source>
        <strain evidence="3">SCP</strain>
    </source>
</reference>
<evidence type="ECO:0000256" key="2">
    <source>
        <dbReference type="ARBA" id="ARBA00023002"/>
    </source>
</evidence>
<evidence type="ECO:0000256" key="1">
    <source>
        <dbReference type="ARBA" id="ARBA00022857"/>
    </source>
</evidence>
<dbReference type="PANTHER" id="PTHR42898">
    <property type="entry name" value="TROPINONE REDUCTASE"/>
    <property type="match status" value="1"/>
</dbReference>
<reference evidence="3" key="2">
    <citation type="submission" date="2023-06" db="EMBL/GenBank/DDBJ databases">
        <authorList>
            <person name="Ma L."/>
            <person name="Liu K.-W."/>
            <person name="Li Z."/>
            <person name="Hsiao Y.-Y."/>
            <person name="Qi Y."/>
            <person name="Fu T."/>
            <person name="Tang G."/>
            <person name="Zhang D."/>
            <person name="Sun W.-H."/>
            <person name="Liu D.-K."/>
            <person name="Li Y."/>
            <person name="Chen G.-Z."/>
            <person name="Liu X.-D."/>
            <person name="Liao X.-Y."/>
            <person name="Jiang Y.-T."/>
            <person name="Yu X."/>
            <person name="Hao Y."/>
            <person name="Huang J."/>
            <person name="Zhao X.-W."/>
            <person name="Ke S."/>
            <person name="Chen Y.-Y."/>
            <person name="Wu W.-L."/>
            <person name="Hsu J.-L."/>
            <person name="Lin Y.-F."/>
            <person name="Huang M.-D."/>
            <person name="Li C.-Y."/>
            <person name="Huang L."/>
            <person name="Wang Z.-W."/>
            <person name="Zhao X."/>
            <person name="Zhong W.-Y."/>
            <person name="Peng D.-H."/>
            <person name="Ahmad S."/>
            <person name="Lan S."/>
            <person name="Zhang J.-S."/>
            <person name="Tsai W.-C."/>
            <person name="Van De Peer Y."/>
            <person name="Liu Z.-J."/>
        </authorList>
    </citation>
    <scope>NUCLEOTIDE SEQUENCE</scope>
    <source>
        <strain evidence="3">SCP</strain>
        <tissue evidence="3">Leaves</tissue>
    </source>
</reference>
<dbReference type="GO" id="GO:0016491">
    <property type="term" value="F:oxidoreductase activity"/>
    <property type="evidence" value="ECO:0007669"/>
    <property type="project" value="UniProtKB-KW"/>
</dbReference>
<proteinExistence type="predicted"/>
<dbReference type="SUPFAM" id="SSF51735">
    <property type="entry name" value="NAD(P)-binding Rossmann-fold domains"/>
    <property type="match status" value="1"/>
</dbReference>
<evidence type="ECO:0000313" key="4">
    <source>
        <dbReference type="Proteomes" id="UP001179952"/>
    </source>
</evidence>
<evidence type="ECO:0000313" key="3">
    <source>
        <dbReference type="EMBL" id="KAK1257174.1"/>
    </source>
</evidence>
<dbReference type="InterPro" id="IPR045000">
    <property type="entry name" value="TR"/>
</dbReference>
<dbReference type="Proteomes" id="UP001179952">
    <property type="component" value="Unassembled WGS sequence"/>
</dbReference>
<comment type="caution">
    <text evidence="3">The sequence shown here is derived from an EMBL/GenBank/DDBJ whole genome shotgun (WGS) entry which is preliminary data.</text>
</comment>
<dbReference type="EMBL" id="JAUJYN010000058">
    <property type="protein sequence ID" value="KAK1257174.1"/>
    <property type="molecule type" value="Genomic_DNA"/>
</dbReference>
<dbReference type="Gene3D" id="3.40.50.720">
    <property type="entry name" value="NAD(P)-binding Rossmann-like Domain"/>
    <property type="match status" value="1"/>
</dbReference>
<keyword evidence="2" id="KW-0560">Oxidoreductase</keyword>
<sequence>MCVYASSKGAINRLAKNLAYEWAKDNIRVNCVAPGVVDTRLLNVLDDKQRAQVIDETPLRRIGKPEEISSVVAFLCMPAASFITGQTLFVDGGFTL</sequence>
<keyword evidence="4" id="KW-1185">Reference proteome</keyword>
<dbReference type="AlphaFoldDB" id="A0AAV8ZXN5"/>